<dbReference type="InterPro" id="IPR054076">
    <property type="entry name" value="ZUO1-like_ZHD"/>
</dbReference>
<feature type="coiled-coil region" evidence="1">
    <location>
        <begin position="755"/>
        <end position="782"/>
    </location>
</feature>
<feature type="region of interest" description="Disordered" evidence="2">
    <location>
        <begin position="638"/>
        <end position="664"/>
    </location>
</feature>
<dbReference type="SUPFAM" id="SSF46689">
    <property type="entry name" value="Homeodomain-like"/>
    <property type="match status" value="1"/>
</dbReference>
<feature type="compositionally biased region" description="Polar residues" evidence="2">
    <location>
        <begin position="651"/>
        <end position="664"/>
    </location>
</feature>
<dbReference type="PANTHER" id="PTHR43999:SF1">
    <property type="entry name" value="DNAJ HOMOLOG SUBFAMILY C MEMBER 2"/>
    <property type="match status" value="1"/>
</dbReference>
<dbReference type="InterPro" id="IPR001623">
    <property type="entry name" value="DnaJ_domain"/>
</dbReference>
<reference evidence="4" key="1">
    <citation type="submission" date="2025-08" db="UniProtKB">
        <authorList>
            <consortium name="Ensembl"/>
        </authorList>
    </citation>
    <scope>IDENTIFICATION</scope>
</reference>
<evidence type="ECO:0000256" key="2">
    <source>
        <dbReference type="SAM" id="MobiDB-lite"/>
    </source>
</evidence>
<name>A0A8C9GW33_9PRIM</name>
<dbReference type="GO" id="GO:0043022">
    <property type="term" value="F:ribosome binding"/>
    <property type="evidence" value="ECO:0007669"/>
    <property type="project" value="InterPro"/>
</dbReference>
<reference evidence="4" key="2">
    <citation type="submission" date="2025-09" db="UniProtKB">
        <authorList>
            <consortium name="Ensembl"/>
        </authorList>
    </citation>
    <scope>IDENTIFICATION</scope>
</reference>
<dbReference type="AlphaFoldDB" id="A0A8C9GW33"/>
<dbReference type="GO" id="GO:0051083">
    <property type="term" value="P:'de novo' cotranslational protein folding"/>
    <property type="evidence" value="ECO:0007669"/>
    <property type="project" value="InterPro"/>
</dbReference>
<feature type="region of interest" description="Disordered" evidence="2">
    <location>
        <begin position="458"/>
        <end position="478"/>
    </location>
</feature>
<dbReference type="InterPro" id="IPR044634">
    <property type="entry name" value="Zuotin/DnaJC2"/>
</dbReference>
<dbReference type="InterPro" id="IPR036869">
    <property type="entry name" value="J_dom_sf"/>
</dbReference>
<dbReference type="Pfam" id="PF23082">
    <property type="entry name" value="Myb_DNA-binding_2"/>
    <property type="match status" value="1"/>
</dbReference>
<dbReference type="InterPro" id="IPR009057">
    <property type="entry name" value="Homeodomain-like_sf"/>
</dbReference>
<feature type="region of interest" description="Disordered" evidence="2">
    <location>
        <begin position="678"/>
        <end position="735"/>
    </location>
</feature>
<dbReference type="GO" id="GO:0005829">
    <property type="term" value="C:cytosol"/>
    <property type="evidence" value="ECO:0007669"/>
    <property type="project" value="TreeGrafter"/>
</dbReference>
<sequence length="944" mass="108422">MIYKLTCRDNSKQNELLCISDIHAKGPEEYSKEVKFLPFVSKERSVSIRKKKIEHAGFSFFVTYEIPLLKNIKNNPKGVVNNYNNTISPIEEIFLYKDKIELLNTLEKEGVYVNGNGPNDEKGNIRGQHTIKTDYDDTINNGDTSSNKKKQDKNCNIKNSSLVKKCINNNVNVYEILGVEESDDFETIKAAYKKLILLIHPDKNKGTNALNEKEKKKKNNKKDRNNNNINNLDKPKDFLYYMEKYNLEHLTAEEKKILFLKIQDSYAVLSDKNLRKQYDSSIPFDDSIPTLTELEQAPNFYEFLKPVFKRNAKWSVTKPVPDIGDENTNIKTVKYFYDFWYNFNNWRDFAYKNEYDYEEAECREERRWMERENKKIQKKASKAENLRIIKLVDLAYNNDPRIIAENKRIKLEKQKKKELSMLEKKQQDNKISFEANHDNKNKNSVLSGTGKQQYKNVISSTASSTTTASSTNEKKHNSEKLTAKVWKHHIKSICTLKLSNIIKTGLILEKVTTLSFETLCDFIFEIYVALNFNFYTSEHLINKKNGMIECNSKLNRCDSGDKKVGVSDSHDAAKSGTSAKPTATATATTTTNDNNNNNNNKNTGFINHLNNIELNDKDIELLVGIFKKYITDLTLVTPNKKTENDDDSADKQVSTTTNGNAHTDITCINNNKSSENISNEVSQKCNNEVSQTGNNEVSQTGNNEASLKSNNEASLQSNNEASLKSNNEASHNNNYTKCNKNIINVNTKVNEMNHCDNKKDALNKLNENKNEVESQNKWTTHEVSLLAKCLKVYPGGTKNRWALISNSIKTKNVKEIIQKTKEMFENDTLKNLSKKFDESPFDNFKTQNKGAMKKIDDSLDKREYQNKETDNINNMNGHVETIHRPWTQNEQLLLEKALLKYPSSIPIKERIELVAIELQNRTPQEVLLRIKTLRAKILANKAVK</sequence>
<feature type="coiled-coil region" evidence="1">
    <location>
        <begin position="366"/>
        <end position="428"/>
    </location>
</feature>
<dbReference type="SMART" id="SM00717">
    <property type="entry name" value="SANT"/>
    <property type="match status" value="2"/>
</dbReference>
<dbReference type="GO" id="GO:0006450">
    <property type="term" value="P:regulation of translational fidelity"/>
    <property type="evidence" value="ECO:0007669"/>
    <property type="project" value="InterPro"/>
</dbReference>
<dbReference type="Proteomes" id="UP000694416">
    <property type="component" value="Unplaced"/>
</dbReference>
<dbReference type="SMART" id="SM00271">
    <property type="entry name" value="DnaJ"/>
    <property type="match status" value="1"/>
</dbReference>
<dbReference type="SUPFAM" id="SSF46565">
    <property type="entry name" value="Chaperone J-domain"/>
    <property type="match status" value="1"/>
</dbReference>
<dbReference type="GO" id="GO:0030544">
    <property type="term" value="F:Hsp70 protein binding"/>
    <property type="evidence" value="ECO:0007669"/>
    <property type="project" value="InterPro"/>
</dbReference>
<dbReference type="Pfam" id="PF00226">
    <property type="entry name" value="DnaJ"/>
    <property type="match status" value="1"/>
</dbReference>
<feature type="region of interest" description="Disordered" evidence="2">
    <location>
        <begin position="114"/>
        <end position="153"/>
    </location>
</feature>
<dbReference type="Gene3D" id="1.10.10.60">
    <property type="entry name" value="Homeodomain-like"/>
    <property type="match status" value="2"/>
</dbReference>
<protein>
    <recommendedName>
        <fullName evidence="3">J domain-containing protein</fullName>
    </recommendedName>
</protein>
<proteinExistence type="predicted"/>
<keyword evidence="5" id="KW-1185">Reference proteome</keyword>
<dbReference type="PRINTS" id="PR00625">
    <property type="entry name" value="JDOMAIN"/>
</dbReference>
<feature type="compositionally biased region" description="Polar residues" evidence="2">
    <location>
        <begin position="683"/>
        <end position="735"/>
    </location>
</feature>
<dbReference type="Pfam" id="PF21884">
    <property type="entry name" value="ZUO1-like_ZHD"/>
    <property type="match status" value="1"/>
</dbReference>
<evidence type="ECO:0000256" key="1">
    <source>
        <dbReference type="SAM" id="Coils"/>
    </source>
</evidence>
<feature type="region of interest" description="Disordered" evidence="2">
    <location>
        <begin position="560"/>
        <end position="599"/>
    </location>
</feature>
<feature type="region of interest" description="Disordered" evidence="2">
    <location>
        <begin position="206"/>
        <end position="231"/>
    </location>
</feature>
<feature type="compositionally biased region" description="Low complexity" evidence="2">
    <location>
        <begin position="574"/>
        <end position="599"/>
    </location>
</feature>
<accession>A0A8C9GW33</accession>
<dbReference type="CDD" id="cd06257">
    <property type="entry name" value="DnaJ"/>
    <property type="match status" value="1"/>
</dbReference>
<organism evidence="4 5">
    <name type="scientific">Piliocolobus tephrosceles</name>
    <name type="common">Ugandan red Colobus</name>
    <dbReference type="NCBI Taxonomy" id="591936"/>
    <lineage>
        <taxon>Eukaryota</taxon>
        <taxon>Metazoa</taxon>
        <taxon>Chordata</taxon>
        <taxon>Craniata</taxon>
        <taxon>Vertebrata</taxon>
        <taxon>Euteleostomi</taxon>
        <taxon>Mammalia</taxon>
        <taxon>Eutheria</taxon>
        <taxon>Euarchontoglires</taxon>
        <taxon>Primates</taxon>
        <taxon>Haplorrhini</taxon>
        <taxon>Catarrhini</taxon>
        <taxon>Cercopithecidae</taxon>
        <taxon>Colobinae</taxon>
        <taxon>Piliocolobus</taxon>
    </lineage>
</organism>
<feature type="compositionally biased region" description="Low complexity" evidence="2">
    <location>
        <begin position="459"/>
        <end position="471"/>
    </location>
</feature>
<dbReference type="InterPro" id="IPR001005">
    <property type="entry name" value="SANT/Myb"/>
</dbReference>
<feature type="compositionally biased region" description="Basic and acidic residues" evidence="2">
    <location>
        <begin position="560"/>
        <end position="573"/>
    </location>
</feature>
<evidence type="ECO:0000313" key="5">
    <source>
        <dbReference type="Proteomes" id="UP000694416"/>
    </source>
</evidence>
<feature type="domain" description="J" evidence="3">
    <location>
        <begin position="172"/>
        <end position="282"/>
    </location>
</feature>
<dbReference type="Gene3D" id="1.10.287.110">
    <property type="entry name" value="DnaJ domain"/>
    <property type="match status" value="1"/>
</dbReference>
<dbReference type="Ensembl" id="ENSPTET00000012466.1">
    <property type="protein sequence ID" value="ENSPTEP00000008164.1"/>
    <property type="gene ID" value="ENSPTEG00000009301.1"/>
</dbReference>
<evidence type="ECO:0000259" key="3">
    <source>
        <dbReference type="PROSITE" id="PS50076"/>
    </source>
</evidence>
<evidence type="ECO:0000313" key="4">
    <source>
        <dbReference type="Ensembl" id="ENSPTEP00000008164.1"/>
    </source>
</evidence>
<dbReference type="CDD" id="cd00167">
    <property type="entry name" value="SANT"/>
    <property type="match status" value="1"/>
</dbReference>
<keyword evidence="1" id="KW-0175">Coiled coil</keyword>
<dbReference type="PROSITE" id="PS50076">
    <property type="entry name" value="DNAJ_2"/>
    <property type="match status" value="1"/>
</dbReference>
<dbReference type="PANTHER" id="PTHR43999">
    <property type="entry name" value="DNAJ HOMOLOG SUBFAMILY C MEMBER 2"/>
    <property type="match status" value="1"/>
</dbReference>